<evidence type="ECO:0000313" key="2">
    <source>
        <dbReference type="Proteomes" id="UP000245890"/>
    </source>
</evidence>
<name>A0A2U0SJG4_9SPHN</name>
<evidence type="ECO:0008006" key="3">
    <source>
        <dbReference type="Google" id="ProtNLM"/>
    </source>
</evidence>
<organism evidence="1 2">
    <name type="scientific">Sphingomonas pokkalii</name>
    <dbReference type="NCBI Taxonomy" id="2175090"/>
    <lineage>
        <taxon>Bacteria</taxon>
        <taxon>Pseudomonadati</taxon>
        <taxon>Pseudomonadota</taxon>
        <taxon>Alphaproteobacteria</taxon>
        <taxon>Sphingomonadales</taxon>
        <taxon>Sphingomonadaceae</taxon>
        <taxon>Sphingomonas</taxon>
    </lineage>
</organism>
<protein>
    <recommendedName>
        <fullName evidence="3">DUF3052 domain-containing protein</fullName>
    </recommendedName>
</protein>
<dbReference type="EMBL" id="QENQ01000001">
    <property type="protein sequence ID" value="PVX31472.1"/>
    <property type="molecule type" value="Genomic_DNA"/>
</dbReference>
<gene>
    <name evidence="1" type="ORF">DD559_10555</name>
</gene>
<keyword evidence="2" id="KW-1185">Reference proteome</keyword>
<comment type="caution">
    <text evidence="1">The sequence shown here is derived from an EMBL/GenBank/DDBJ whole genome shotgun (WGS) entry which is preliminary data.</text>
</comment>
<evidence type="ECO:0000313" key="1">
    <source>
        <dbReference type="EMBL" id="PVX31472.1"/>
    </source>
</evidence>
<sequence>MRVWFHDMPVSVRAAIEPDRSAVEELCCASDGLQAAYLFATARSHLDRELQALRPLIASNGFIWVSHPSDAGSALRAEDVASAAATHGMVERDRCAIGSDWTGVKLVVDGDAGSA</sequence>
<dbReference type="Pfam" id="PF11253">
    <property type="entry name" value="DUF3052"/>
    <property type="match status" value="1"/>
</dbReference>
<reference evidence="1 2" key="1">
    <citation type="submission" date="2018-05" db="EMBL/GenBank/DDBJ databases">
        <title>Description of Sphingomonas pokkalii sp nov, isolated from the rhizosphere of saline tolerant pokkali rice and its draft genome analysis.</title>
        <authorList>
            <person name="Menon R."/>
            <person name="Kumari S."/>
            <person name="Rameshkumar N."/>
        </authorList>
    </citation>
    <scope>NUCLEOTIDE SEQUENCE [LARGE SCALE GENOMIC DNA]</scope>
    <source>
        <strain evidence="1 2">L3B27</strain>
    </source>
</reference>
<dbReference type="Proteomes" id="UP000245890">
    <property type="component" value="Unassembled WGS sequence"/>
</dbReference>
<dbReference type="AlphaFoldDB" id="A0A2U0SJG4"/>
<accession>A0A2U0SJG4</accession>
<proteinExistence type="predicted"/>
<dbReference type="InterPro" id="IPR021412">
    <property type="entry name" value="DUF3052"/>
</dbReference>
<dbReference type="OrthoDB" id="9800461at2"/>